<reference evidence="3" key="1">
    <citation type="submission" date="2017-02" db="UniProtKB">
        <authorList>
            <consortium name="WormBaseParasite"/>
        </authorList>
    </citation>
    <scope>IDENTIFICATION</scope>
</reference>
<sequence>MWRWNGGSIHLRAVVLTITANVNDESFLKQNQNNDELWNEAAPRNILDEVSLEEPNIIEGDIGQDTEAQNQNNDELWNEAAPRNILDEVSLEEPNIIEGDIGQDTEAVS</sequence>
<evidence type="ECO:0000256" key="1">
    <source>
        <dbReference type="SAM" id="SignalP"/>
    </source>
</evidence>
<keyword evidence="2" id="KW-1185">Reference proteome</keyword>
<evidence type="ECO:0000313" key="3">
    <source>
        <dbReference type="WBParaSite" id="ALUE_0002328201-mRNA-1"/>
    </source>
</evidence>
<dbReference type="AlphaFoldDB" id="A0A0M3IX04"/>
<accession>A0A0M3IX04</accession>
<organism evidence="2 3">
    <name type="scientific">Ascaris lumbricoides</name>
    <name type="common">Giant roundworm</name>
    <dbReference type="NCBI Taxonomy" id="6252"/>
    <lineage>
        <taxon>Eukaryota</taxon>
        <taxon>Metazoa</taxon>
        <taxon>Ecdysozoa</taxon>
        <taxon>Nematoda</taxon>
        <taxon>Chromadorea</taxon>
        <taxon>Rhabditida</taxon>
        <taxon>Spirurina</taxon>
        <taxon>Ascaridomorpha</taxon>
        <taxon>Ascaridoidea</taxon>
        <taxon>Ascarididae</taxon>
        <taxon>Ascaris</taxon>
    </lineage>
</organism>
<feature type="signal peptide" evidence="1">
    <location>
        <begin position="1"/>
        <end position="20"/>
    </location>
</feature>
<keyword evidence="1" id="KW-0732">Signal</keyword>
<protein>
    <submittedName>
        <fullName evidence="3">Uncharacterized protein</fullName>
    </submittedName>
</protein>
<feature type="chain" id="PRO_5005657544" evidence="1">
    <location>
        <begin position="21"/>
        <end position="109"/>
    </location>
</feature>
<name>A0A0M3IX04_ASCLU</name>
<dbReference type="Proteomes" id="UP000036681">
    <property type="component" value="Unplaced"/>
</dbReference>
<proteinExistence type="predicted"/>
<dbReference type="WBParaSite" id="ALUE_0002328201-mRNA-1">
    <property type="protein sequence ID" value="ALUE_0002328201-mRNA-1"/>
    <property type="gene ID" value="ALUE_0002328201"/>
</dbReference>
<evidence type="ECO:0000313" key="2">
    <source>
        <dbReference type="Proteomes" id="UP000036681"/>
    </source>
</evidence>